<sequence>MSITRALARSNRSTEPTTKSISHVSPNGGCASLHPPLSTTRFKNLIQGFTAKSKGGFLYFPFQRRDIACPPTKGIFFSTSCQKGLYLRPLPKLIVPTFLPNTTKNVCYITLHEGMRSRLYRRTHREDIKGTIGAARYFAGKTVCNGASAA</sequence>
<dbReference type="Proteomes" id="UP000034954">
    <property type="component" value="Unassembled WGS sequence"/>
</dbReference>
<dbReference type="AlphaFoldDB" id="A0A0M2UZ33"/>
<evidence type="ECO:0000313" key="2">
    <source>
        <dbReference type="EMBL" id="KKO20895.1"/>
    </source>
</evidence>
<accession>A0A0M2UZ33</accession>
<feature type="compositionally biased region" description="Polar residues" evidence="1">
    <location>
        <begin position="10"/>
        <end position="25"/>
    </location>
</feature>
<protein>
    <submittedName>
        <fullName evidence="2">Uncharacterized protein</fullName>
    </submittedName>
</protein>
<gene>
    <name evidence="2" type="ORF">BROFUL_00365</name>
</gene>
<proteinExistence type="predicted"/>
<evidence type="ECO:0000313" key="3">
    <source>
        <dbReference type="Proteomes" id="UP000034954"/>
    </source>
</evidence>
<dbReference type="EMBL" id="LAQJ01000047">
    <property type="protein sequence ID" value="KKO20895.1"/>
    <property type="molecule type" value="Genomic_DNA"/>
</dbReference>
<keyword evidence="3" id="KW-1185">Reference proteome</keyword>
<feature type="region of interest" description="Disordered" evidence="1">
    <location>
        <begin position="1"/>
        <end position="29"/>
    </location>
</feature>
<reference evidence="2 3" key="1">
    <citation type="journal article" date="2013" name="BMC Microbiol.">
        <title>Identification of the type II cytochrome c maturation pathway in anammox bacteria by comparative genomics.</title>
        <authorList>
            <person name="Ferousi C."/>
            <person name="Speth D.R."/>
            <person name="Reimann J."/>
            <person name="Op den Camp H.J."/>
            <person name="Allen J.W."/>
            <person name="Keltjens J.T."/>
            <person name="Jetten M.S."/>
        </authorList>
    </citation>
    <scope>NUCLEOTIDE SEQUENCE [LARGE SCALE GENOMIC DNA]</scope>
    <source>
        <strain evidence="2">RU1</strain>
    </source>
</reference>
<name>A0A0M2UZ33_9BACT</name>
<comment type="caution">
    <text evidence="2">The sequence shown here is derived from an EMBL/GenBank/DDBJ whole genome shotgun (WGS) entry which is preliminary data.</text>
</comment>
<evidence type="ECO:0000256" key="1">
    <source>
        <dbReference type="SAM" id="MobiDB-lite"/>
    </source>
</evidence>
<organism evidence="2 3">
    <name type="scientific">Candidatus Brocadia fulgida</name>
    <dbReference type="NCBI Taxonomy" id="380242"/>
    <lineage>
        <taxon>Bacteria</taxon>
        <taxon>Pseudomonadati</taxon>
        <taxon>Planctomycetota</taxon>
        <taxon>Candidatus Brocadiia</taxon>
        <taxon>Candidatus Brocadiales</taxon>
        <taxon>Candidatus Brocadiaceae</taxon>
        <taxon>Candidatus Brocadia</taxon>
    </lineage>
</organism>